<protein>
    <submittedName>
        <fullName evidence="2">Uncharacterized protein</fullName>
    </submittedName>
</protein>
<gene>
    <name evidence="2" type="ORF">A4U43_C05F13260</name>
</gene>
<keyword evidence="3" id="KW-1185">Reference proteome</keyword>
<name>A0A5P1EWR1_ASPOF</name>
<evidence type="ECO:0000313" key="2">
    <source>
        <dbReference type="EMBL" id="ONK68560.1"/>
    </source>
</evidence>
<feature type="region of interest" description="Disordered" evidence="1">
    <location>
        <begin position="1"/>
        <end position="31"/>
    </location>
</feature>
<feature type="compositionally biased region" description="Basic and acidic residues" evidence="1">
    <location>
        <begin position="1"/>
        <end position="10"/>
    </location>
</feature>
<dbReference type="Proteomes" id="UP000243459">
    <property type="component" value="Chromosome 5"/>
</dbReference>
<reference evidence="3" key="1">
    <citation type="journal article" date="2017" name="Nat. Commun.">
        <title>The asparagus genome sheds light on the origin and evolution of a young Y chromosome.</title>
        <authorList>
            <person name="Harkess A."/>
            <person name="Zhou J."/>
            <person name="Xu C."/>
            <person name="Bowers J.E."/>
            <person name="Van der Hulst R."/>
            <person name="Ayyampalayam S."/>
            <person name="Mercati F."/>
            <person name="Riccardi P."/>
            <person name="McKain M.R."/>
            <person name="Kakrana A."/>
            <person name="Tang H."/>
            <person name="Ray J."/>
            <person name="Groenendijk J."/>
            <person name="Arikit S."/>
            <person name="Mathioni S.M."/>
            <person name="Nakano M."/>
            <person name="Shan H."/>
            <person name="Telgmann-Rauber A."/>
            <person name="Kanno A."/>
            <person name="Yue Z."/>
            <person name="Chen H."/>
            <person name="Li W."/>
            <person name="Chen Y."/>
            <person name="Xu X."/>
            <person name="Zhang Y."/>
            <person name="Luo S."/>
            <person name="Chen H."/>
            <person name="Gao J."/>
            <person name="Mao Z."/>
            <person name="Pires J.C."/>
            <person name="Luo M."/>
            <person name="Kudrna D."/>
            <person name="Wing R.A."/>
            <person name="Meyers B.C."/>
            <person name="Yi K."/>
            <person name="Kong H."/>
            <person name="Lavrijsen P."/>
            <person name="Sunseri F."/>
            <person name="Falavigna A."/>
            <person name="Ye Y."/>
            <person name="Leebens-Mack J.H."/>
            <person name="Chen G."/>
        </authorList>
    </citation>
    <scope>NUCLEOTIDE SEQUENCE [LARGE SCALE GENOMIC DNA]</scope>
    <source>
        <strain evidence="3">cv. DH0086</strain>
    </source>
</reference>
<proteinExistence type="predicted"/>
<evidence type="ECO:0000256" key="1">
    <source>
        <dbReference type="SAM" id="MobiDB-lite"/>
    </source>
</evidence>
<evidence type="ECO:0000313" key="3">
    <source>
        <dbReference type="Proteomes" id="UP000243459"/>
    </source>
</evidence>
<dbReference type="EMBL" id="CM007385">
    <property type="protein sequence ID" value="ONK68560.1"/>
    <property type="molecule type" value="Genomic_DNA"/>
</dbReference>
<dbReference type="Gramene" id="ONK68560">
    <property type="protein sequence ID" value="ONK68560"/>
    <property type="gene ID" value="A4U43_C05F13260"/>
</dbReference>
<dbReference type="AlphaFoldDB" id="A0A5P1EWR1"/>
<organism evidence="2 3">
    <name type="scientific">Asparagus officinalis</name>
    <name type="common">Garden asparagus</name>
    <dbReference type="NCBI Taxonomy" id="4686"/>
    <lineage>
        <taxon>Eukaryota</taxon>
        <taxon>Viridiplantae</taxon>
        <taxon>Streptophyta</taxon>
        <taxon>Embryophyta</taxon>
        <taxon>Tracheophyta</taxon>
        <taxon>Spermatophyta</taxon>
        <taxon>Magnoliopsida</taxon>
        <taxon>Liliopsida</taxon>
        <taxon>Asparagales</taxon>
        <taxon>Asparagaceae</taxon>
        <taxon>Asparagoideae</taxon>
        <taxon>Asparagus</taxon>
    </lineage>
</organism>
<sequence>MLGDGRREGNGDLGSGEACRGDQGKAAAGSGVGGRLAANRAQVAAGLSGGIEAWDQAVERLQFFASFIMRNTCLMNTIN</sequence>
<accession>A0A5P1EWR1</accession>